<feature type="binding site" evidence="5">
    <location>
        <position position="153"/>
    </location>
    <ligand>
        <name>substrate</name>
    </ligand>
</feature>
<evidence type="ECO:0000256" key="6">
    <source>
        <dbReference type="PIRSR" id="PIRSR001109-2"/>
    </source>
</evidence>
<dbReference type="NCBIfam" id="NF004005">
    <property type="entry name" value="PRK05476.2-3"/>
    <property type="match status" value="1"/>
</dbReference>
<dbReference type="PANTHER" id="PTHR23420:SF0">
    <property type="entry name" value="ADENOSYLHOMOCYSTEINASE"/>
    <property type="match status" value="1"/>
</dbReference>
<evidence type="ECO:0000256" key="7">
    <source>
        <dbReference type="RuleBase" id="RU000548"/>
    </source>
</evidence>
<feature type="binding site" evidence="5 6">
    <location>
        <position position="240"/>
    </location>
    <ligand>
        <name>NAD(+)</name>
        <dbReference type="ChEBI" id="CHEBI:57540"/>
    </ligand>
</feature>
<dbReference type="GO" id="GO:0071269">
    <property type="term" value="P:L-homocysteine biosynthetic process"/>
    <property type="evidence" value="ECO:0007669"/>
    <property type="project" value="UniProtKB-UniRule"/>
</dbReference>
<dbReference type="EC" id="3.13.2.1" evidence="5"/>
<keyword evidence="4 5" id="KW-0520">NAD</keyword>
<organism evidence="10 11">
    <name type="scientific">Paenibacillus piri</name>
    <dbReference type="NCBI Taxonomy" id="2547395"/>
    <lineage>
        <taxon>Bacteria</taxon>
        <taxon>Bacillati</taxon>
        <taxon>Bacillota</taxon>
        <taxon>Bacilli</taxon>
        <taxon>Bacillales</taxon>
        <taxon>Paenibacillaceae</taxon>
        <taxon>Paenibacillus</taxon>
    </lineage>
</organism>
<feature type="binding site" evidence="5 6">
    <location>
        <begin position="154"/>
        <end position="156"/>
    </location>
    <ligand>
        <name>NAD(+)</name>
        <dbReference type="ChEBI" id="CHEBI:57540"/>
    </ligand>
</feature>
<comment type="similarity">
    <text evidence="1 5 8">Belongs to the adenosylhomocysteinase family.</text>
</comment>
<keyword evidence="3 5" id="KW-0378">Hydrolase</keyword>
<dbReference type="OrthoDB" id="9802717at2"/>
<dbReference type="PANTHER" id="PTHR23420">
    <property type="entry name" value="ADENOSYLHOMOCYSTEINASE"/>
    <property type="match status" value="1"/>
</dbReference>
<feature type="binding site" evidence="5 6">
    <location>
        <begin position="296"/>
        <end position="298"/>
    </location>
    <ligand>
        <name>NAD(+)</name>
        <dbReference type="ChEBI" id="CHEBI:57540"/>
    </ligand>
</feature>
<dbReference type="SUPFAM" id="SSF52283">
    <property type="entry name" value="Formate/glycerate dehydrogenase catalytic domain-like"/>
    <property type="match status" value="1"/>
</dbReference>
<feature type="binding site" evidence="6">
    <location>
        <position position="350"/>
    </location>
    <ligand>
        <name>NAD(+)</name>
        <dbReference type="ChEBI" id="CHEBI:57540"/>
    </ligand>
</feature>
<dbReference type="CDD" id="cd00401">
    <property type="entry name" value="SAHH"/>
    <property type="match status" value="1"/>
</dbReference>
<keyword evidence="5" id="KW-0963">Cytoplasm</keyword>
<evidence type="ECO:0000259" key="9">
    <source>
        <dbReference type="SMART" id="SM00997"/>
    </source>
</evidence>
<feature type="binding site" evidence="5">
    <location>
        <begin position="217"/>
        <end position="222"/>
    </location>
    <ligand>
        <name>NAD(+)</name>
        <dbReference type="ChEBI" id="CHEBI:57540"/>
    </ligand>
</feature>
<evidence type="ECO:0000256" key="2">
    <source>
        <dbReference type="ARBA" id="ARBA00022563"/>
    </source>
</evidence>
<dbReference type="GO" id="GO:0033353">
    <property type="term" value="P:S-adenosylmethionine cycle"/>
    <property type="evidence" value="ECO:0007669"/>
    <property type="project" value="TreeGrafter"/>
</dbReference>
<evidence type="ECO:0000256" key="4">
    <source>
        <dbReference type="ARBA" id="ARBA00023027"/>
    </source>
</evidence>
<feature type="binding site" evidence="5">
    <location>
        <position position="275"/>
    </location>
    <ligand>
        <name>NAD(+)</name>
        <dbReference type="ChEBI" id="CHEBI:57540"/>
    </ligand>
</feature>
<dbReference type="GO" id="GO:0005829">
    <property type="term" value="C:cytosol"/>
    <property type="evidence" value="ECO:0007669"/>
    <property type="project" value="TreeGrafter"/>
</dbReference>
<comment type="function">
    <text evidence="5">May play a key role in the regulation of the intracellular concentration of adenosylhomocysteine.</text>
</comment>
<accession>A0A4R5KME9</accession>
<comment type="caution">
    <text evidence="10">The sequence shown here is derived from an EMBL/GenBank/DDBJ whole genome shotgun (WGS) entry which is preliminary data.</text>
</comment>
<feature type="domain" description="S-adenosyl-L-homocysteine hydrolase NAD binding" evidence="9">
    <location>
        <begin position="188"/>
        <end position="349"/>
    </location>
</feature>
<dbReference type="Pfam" id="PF00670">
    <property type="entry name" value="AdoHcyase_NAD"/>
    <property type="match status" value="1"/>
</dbReference>
<feature type="binding site" evidence="5">
    <location>
        <position position="188"/>
    </location>
    <ligand>
        <name>NAD(+)</name>
        <dbReference type="ChEBI" id="CHEBI:57540"/>
    </ligand>
</feature>
<dbReference type="SMART" id="SM00996">
    <property type="entry name" value="AdoHcyase"/>
    <property type="match status" value="1"/>
</dbReference>
<proteinExistence type="inferred from homology"/>
<comment type="cofactor">
    <cofactor evidence="5 6 7">
        <name>NAD(+)</name>
        <dbReference type="ChEBI" id="CHEBI:57540"/>
    </cofactor>
    <text evidence="5 6 7">Binds 1 NAD(+) per subunit.</text>
</comment>
<evidence type="ECO:0000313" key="11">
    <source>
        <dbReference type="Proteomes" id="UP000295636"/>
    </source>
</evidence>
<sequence length="420" mass="46231">MNTKERSIIRDLSLAPEGHLKIDWVNAHMPVLNRIRAQFEKEQPFKGLKVAISLHLEAKTAYLAKVVQAGGAEVAICGSNPLSTQDDVCAALVEDGITVFAKYNPDPQEYKDLLIKTLETEPDLIIDDGGDLVSALHSERKDLLQKVRGGAEETTTGILRLKAMEKDGSLQFPMVAVNDAFCKYLFDNRYGTGQSVWDGINRTTNLVVAGKTVVVVGYGWCGKGVAMRAKGLGANVVVTEVDAIKGVEAYMDGFAVMSMTEAAKVGDFFVTVTGNRDCIRGEHYEVMKDGAILSNAGHFDVEVNKPELEALSVSKRTVRRNIEEYQLKDGRKFYLIAEGRLVNLAAGDGHPAEIMDMTFALQAMSLKYVNDNYKQIGQKVVNVPYELDEQVARFKLASLGISIDALSEEQKAYLDSWTEH</sequence>
<name>A0A4R5KME9_9BACL</name>
<keyword evidence="2 5" id="KW-0554">One-carbon metabolism</keyword>
<feature type="binding site" evidence="5 6">
    <location>
        <position position="343"/>
    </location>
    <ligand>
        <name>NAD(+)</name>
        <dbReference type="ChEBI" id="CHEBI:57540"/>
    </ligand>
</feature>
<comment type="subcellular location">
    <subcellularLocation>
        <location evidence="5">Cytoplasm</location>
    </subcellularLocation>
</comment>
<evidence type="ECO:0000313" key="10">
    <source>
        <dbReference type="EMBL" id="TDF96696.1"/>
    </source>
</evidence>
<gene>
    <name evidence="5" type="primary">ahcY</name>
    <name evidence="10" type="ORF">E1757_16565</name>
</gene>
<comment type="pathway">
    <text evidence="5 7">Amino-acid biosynthesis; L-homocysteine biosynthesis; L-homocysteine from S-adenosyl-L-homocysteine: step 1/1.</text>
</comment>
<dbReference type="Gene3D" id="3.40.50.1480">
    <property type="entry name" value="Adenosylhomocysteinase-like"/>
    <property type="match status" value="1"/>
</dbReference>
<dbReference type="UniPathway" id="UPA00314">
    <property type="reaction ID" value="UER00076"/>
</dbReference>
<dbReference type="InterPro" id="IPR020082">
    <property type="entry name" value="S-Ado-L-homoCys_hydrolase_CS"/>
</dbReference>
<dbReference type="InterPro" id="IPR036291">
    <property type="entry name" value="NAD(P)-bd_dom_sf"/>
</dbReference>
<comment type="caution">
    <text evidence="5">Lacks conserved residue(s) required for the propagation of feature annotation.</text>
</comment>
<dbReference type="InterPro" id="IPR015878">
    <property type="entry name" value="Ado_hCys_hydrolase_NAD-bd"/>
</dbReference>
<dbReference type="InterPro" id="IPR042172">
    <property type="entry name" value="Adenosylhomocyst_ase-like_sf"/>
</dbReference>
<dbReference type="GO" id="GO:0004013">
    <property type="term" value="F:adenosylhomocysteinase activity"/>
    <property type="evidence" value="ECO:0007669"/>
    <property type="project" value="UniProtKB-UniRule"/>
</dbReference>
<dbReference type="RefSeq" id="WP_133230050.1">
    <property type="nucleotide sequence ID" value="NZ_SMRT01000007.1"/>
</dbReference>
<reference evidence="10 11" key="1">
    <citation type="submission" date="2019-03" db="EMBL/GenBank/DDBJ databases">
        <title>This is whole genome sequence of Paenibacillus sp MS74 strain.</title>
        <authorList>
            <person name="Trinh H.N."/>
        </authorList>
    </citation>
    <scope>NUCLEOTIDE SEQUENCE [LARGE SCALE GENOMIC DNA]</scope>
    <source>
        <strain evidence="10 11">MS74</strain>
    </source>
</reference>
<feature type="binding site" evidence="5">
    <location>
        <position position="187"/>
    </location>
    <ligand>
        <name>substrate</name>
    </ligand>
</feature>
<dbReference type="Gene3D" id="3.40.50.720">
    <property type="entry name" value="NAD(P)-binding Rossmann-like Domain"/>
    <property type="match status" value="1"/>
</dbReference>
<dbReference type="SMART" id="SM00997">
    <property type="entry name" value="AdoHcyase_NAD"/>
    <property type="match status" value="1"/>
</dbReference>
<dbReference type="Proteomes" id="UP000295636">
    <property type="component" value="Unassembled WGS sequence"/>
</dbReference>
<keyword evidence="11" id="KW-1185">Reference proteome</keyword>
<protein>
    <recommendedName>
        <fullName evidence="5">Adenosylhomocysteinase</fullName>
        <ecNumber evidence="5">3.13.2.1</ecNumber>
    </recommendedName>
    <alternativeName>
        <fullName evidence="5">S-adenosyl-L-homocysteine hydrolase</fullName>
        <shortName evidence="5">AdoHcyase</shortName>
    </alternativeName>
</protein>
<evidence type="ECO:0000256" key="5">
    <source>
        <dbReference type="HAMAP-Rule" id="MF_00563"/>
    </source>
</evidence>
<dbReference type="GO" id="GO:0006730">
    <property type="term" value="P:one-carbon metabolic process"/>
    <property type="evidence" value="ECO:0007669"/>
    <property type="project" value="UniProtKB-UniRule"/>
</dbReference>
<feature type="binding site" evidence="5">
    <location>
        <position position="183"/>
    </location>
    <ligand>
        <name>substrate</name>
    </ligand>
</feature>
<dbReference type="PIRSF" id="PIRSF001109">
    <property type="entry name" value="Ad_hcy_hydrolase"/>
    <property type="match status" value="1"/>
</dbReference>
<dbReference type="EMBL" id="SMRT01000007">
    <property type="protein sequence ID" value="TDF96696.1"/>
    <property type="molecule type" value="Genomic_DNA"/>
</dbReference>
<dbReference type="SUPFAM" id="SSF51735">
    <property type="entry name" value="NAD(P)-binding Rossmann-fold domains"/>
    <property type="match status" value="1"/>
</dbReference>
<dbReference type="InterPro" id="IPR000043">
    <property type="entry name" value="Adenosylhomocysteinase-like"/>
</dbReference>
<dbReference type="HAMAP" id="MF_00563">
    <property type="entry name" value="AdoHcyase"/>
    <property type="match status" value="1"/>
</dbReference>
<feature type="binding site" evidence="6">
    <location>
        <begin position="219"/>
        <end position="224"/>
    </location>
    <ligand>
        <name>NAD(+)</name>
        <dbReference type="ChEBI" id="CHEBI:57540"/>
    </ligand>
</feature>
<dbReference type="FunFam" id="3.40.50.720:FF:000004">
    <property type="entry name" value="Adenosylhomocysteinase"/>
    <property type="match status" value="1"/>
</dbReference>
<dbReference type="PROSITE" id="PS00739">
    <property type="entry name" value="ADOHCYASE_2"/>
    <property type="match status" value="1"/>
</dbReference>
<dbReference type="NCBIfam" id="TIGR00936">
    <property type="entry name" value="ahcY"/>
    <property type="match status" value="1"/>
</dbReference>
<evidence type="ECO:0000256" key="1">
    <source>
        <dbReference type="ARBA" id="ARBA00007122"/>
    </source>
</evidence>
<dbReference type="AlphaFoldDB" id="A0A4R5KME9"/>
<evidence type="ECO:0000256" key="8">
    <source>
        <dbReference type="RuleBase" id="RU004166"/>
    </source>
</evidence>
<comment type="catalytic activity">
    <reaction evidence="5 7">
        <text>S-adenosyl-L-homocysteine + H2O = L-homocysteine + adenosine</text>
        <dbReference type="Rhea" id="RHEA:21708"/>
        <dbReference type="ChEBI" id="CHEBI:15377"/>
        <dbReference type="ChEBI" id="CHEBI:16335"/>
        <dbReference type="ChEBI" id="CHEBI:57856"/>
        <dbReference type="ChEBI" id="CHEBI:58199"/>
        <dbReference type="EC" id="3.13.2.1"/>
    </reaction>
</comment>
<evidence type="ECO:0000256" key="3">
    <source>
        <dbReference type="ARBA" id="ARBA00022801"/>
    </source>
</evidence>
<feature type="binding site" evidence="5">
    <location>
        <position position="128"/>
    </location>
    <ligand>
        <name>substrate</name>
    </ligand>
</feature>
<dbReference type="Pfam" id="PF05221">
    <property type="entry name" value="AdoHcyase"/>
    <property type="match status" value="2"/>
</dbReference>